<dbReference type="SUPFAM" id="SSF51182">
    <property type="entry name" value="RmlC-like cupins"/>
    <property type="match status" value="1"/>
</dbReference>
<dbReference type="Gene3D" id="2.60.120.10">
    <property type="entry name" value="Jelly Rolls"/>
    <property type="match status" value="1"/>
</dbReference>
<dbReference type="Pfam" id="PF01381">
    <property type="entry name" value="HTH_3"/>
    <property type="match status" value="1"/>
</dbReference>
<dbReference type="InterPro" id="IPR010982">
    <property type="entry name" value="Lambda_DNA-bd_dom_sf"/>
</dbReference>
<dbReference type="EMBL" id="BMFA01000001">
    <property type="protein sequence ID" value="GGB37671.1"/>
    <property type="molecule type" value="Genomic_DNA"/>
</dbReference>
<dbReference type="GO" id="GO:0005829">
    <property type="term" value="C:cytosol"/>
    <property type="evidence" value="ECO:0007669"/>
    <property type="project" value="TreeGrafter"/>
</dbReference>
<evidence type="ECO:0000256" key="1">
    <source>
        <dbReference type="ARBA" id="ARBA00023125"/>
    </source>
</evidence>
<evidence type="ECO:0000313" key="3">
    <source>
        <dbReference type="EMBL" id="GGB37671.1"/>
    </source>
</evidence>
<evidence type="ECO:0000313" key="4">
    <source>
        <dbReference type="Proteomes" id="UP000605148"/>
    </source>
</evidence>
<dbReference type="SMART" id="SM00530">
    <property type="entry name" value="HTH_XRE"/>
    <property type="match status" value="1"/>
</dbReference>
<feature type="domain" description="HTH cro/C1-type" evidence="2">
    <location>
        <begin position="11"/>
        <end position="65"/>
    </location>
</feature>
<dbReference type="GO" id="GO:0003700">
    <property type="term" value="F:DNA-binding transcription factor activity"/>
    <property type="evidence" value="ECO:0007669"/>
    <property type="project" value="TreeGrafter"/>
</dbReference>
<keyword evidence="1 3" id="KW-0238">DNA-binding</keyword>
<dbReference type="CDD" id="cd02209">
    <property type="entry name" value="cupin_XRE_C"/>
    <property type="match status" value="1"/>
</dbReference>
<dbReference type="InterPro" id="IPR011051">
    <property type="entry name" value="RmlC_Cupin_sf"/>
</dbReference>
<sequence length="183" mass="19774">MVEDTFLARHLARLRQSRSLTLEDLAERSGVSRATLSRIERGQTSPTAAVLGQLAAVYRLPVAALFADQDLPGPALVRCQDQSVWTDPDTGFVRRGVSPSVSGFRGTVIEGEVPGGKTVAYRTSPLPDLEHHLVVLSGRLTVTLAEGCFEMEPGDCLRFRLNAANSYHAPGPESARYLLCVIG</sequence>
<name>A0A916TA98_9HYPH</name>
<dbReference type="InterPro" id="IPR050807">
    <property type="entry name" value="TransReg_Diox_bact_type"/>
</dbReference>
<dbReference type="Proteomes" id="UP000605148">
    <property type="component" value="Unassembled WGS sequence"/>
</dbReference>
<evidence type="ECO:0000259" key="2">
    <source>
        <dbReference type="PROSITE" id="PS50943"/>
    </source>
</evidence>
<comment type="caution">
    <text evidence="3">The sequence shown here is derived from an EMBL/GenBank/DDBJ whole genome shotgun (WGS) entry which is preliminary data.</text>
</comment>
<dbReference type="PROSITE" id="PS50943">
    <property type="entry name" value="HTH_CROC1"/>
    <property type="match status" value="1"/>
</dbReference>
<protein>
    <submittedName>
        <fullName evidence="3">DNA-binding protein</fullName>
    </submittedName>
</protein>
<dbReference type="PANTHER" id="PTHR46797:SF10">
    <property type="entry name" value="BLR1115 PROTEIN"/>
    <property type="match status" value="1"/>
</dbReference>
<dbReference type="InterPro" id="IPR001387">
    <property type="entry name" value="Cro/C1-type_HTH"/>
</dbReference>
<dbReference type="PANTHER" id="PTHR46797">
    <property type="entry name" value="HTH-TYPE TRANSCRIPTIONAL REGULATOR"/>
    <property type="match status" value="1"/>
</dbReference>
<gene>
    <name evidence="3" type="ORF">GCM10011316_07260</name>
</gene>
<dbReference type="GO" id="GO:0003677">
    <property type="term" value="F:DNA binding"/>
    <property type="evidence" value="ECO:0007669"/>
    <property type="project" value="UniProtKB-KW"/>
</dbReference>
<dbReference type="SUPFAM" id="SSF47413">
    <property type="entry name" value="lambda repressor-like DNA-binding domains"/>
    <property type="match status" value="1"/>
</dbReference>
<reference evidence="3" key="2">
    <citation type="submission" date="2020-09" db="EMBL/GenBank/DDBJ databases">
        <authorList>
            <person name="Sun Q."/>
            <person name="Zhou Y."/>
        </authorList>
    </citation>
    <scope>NUCLEOTIDE SEQUENCE</scope>
    <source>
        <strain evidence="3">CGMCC 1.12426</strain>
    </source>
</reference>
<organism evidence="3 4">
    <name type="scientific">Roseibium aquae</name>
    <dbReference type="NCBI Taxonomy" id="1323746"/>
    <lineage>
        <taxon>Bacteria</taxon>
        <taxon>Pseudomonadati</taxon>
        <taxon>Pseudomonadota</taxon>
        <taxon>Alphaproteobacteria</taxon>
        <taxon>Hyphomicrobiales</taxon>
        <taxon>Stappiaceae</taxon>
        <taxon>Roseibium</taxon>
    </lineage>
</organism>
<dbReference type="OrthoDB" id="189170at2"/>
<dbReference type="CDD" id="cd00093">
    <property type="entry name" value="HTH_XRE"/>
    <property type="match status" value="1"/>
</dbReference>
<dbReference type="RefSeq" id="WP_150494534.1">
    <property type="nucleotide sequence ID" value="NZ_BMFA01000001.1"/>
</dbReference>
<proteinExistence type="predicted"/>
<accession>A0A916TA98</accession>
<dbReference type="Gene3D" id="1.10.260.40">
    <property type="entry name" value="lambda repressor-like DNA-binding domains"/>
    <property type="match status" value="1"/>
</dbReference>
<keyword evidence="4" id="KW-1185">Reference proteome</keyword>
<dbReference type="InterPro" id="IPR014710">
    <property type="entry name" value="RmlC-like_jellyroll"/>
</dbReference>
<reference evidence="3" key="1">
    <citation type="journal article" date="2014" name="Int. J. Syst. Evol. Microbiol.">
        <title>Complete genome sequence of Corynebacterium casei LMG S-19264T (=DSM 44701T), isolated from a smear-ripened cheese.</title>
        <authorList>
            <consortium name="US DOE Joint Genome Institute (JGI-PGF)"/>
            <person name="Walter F."/>
            <person name="Albersmeier A."/>
            <person name="Kalinowski J."/>
            <person name="Ruckert C."/>
        </authorList>
    </citation>
    <scope>NUCLEOTIDE SEQUENCE</scope>
    <source>
        <strain evidence="3">CGMCC 1.12426</strain>
    </source>
</reference>
<dbReference type="AlphaFoldDB" id="A0A916TA98"/>